<feature type="transmembrane region" description="Helical" evidence="1">
    <location>
        <begin position="65"/>
        <end position="86"/>
    </location>
</feature>
<sequence length="102" mass="11005">MWLANGVDRTANLSADGMKLYPSGACVHNYTCIVNSSLGTSSTHYLNTGCGANTDNQTWNGTCTVLLVLLLLLLVVAVAVISFCSWKIRCLKKGRRAHKSTN</sequence>
<accession>A0A9Q1ELI6</accession>
<keyword evidence="1" id="KW-1133">Transmembrane helix</keyword>
<comment type="caution">
    <text evidence="2">The sequence shown here is derived from an EMBL/GenBank/DDBJ whole genome shotgun (WGS) entry which is preliminary data.</text>
</comment>
<dbReference type="Proteomes" id="UP001152622">
    <property type="component" value="Chromosome 15"/>
</dbReference>
<protein>
    <submittedName>
        <fullName evidence="2">Uncharacterized protein</fullName>
    </submittedName>
</protein>
<organism evidence="2 3">
    <name type="scientific">Synaphobranchus kaupii</name>
    <name type="common">Kaup's arrowtooth eel</name>
    <dbReference type="NCBI Taxonomy" id="118154"/>
    <lineage>
        <taxon>Eukaryota</taxon>
        <taxon>Metazoa</taxon>
        <taxon>Chordata</taxon>
        <taxon>Craniata</taxon>
        <taxon>Vertebrata</taxon>
        <taxon>Euteleostomi</taxon>
        <taxon>Actinopterygii</taxon>
        <taxon>Neopterygii</taxon>
        <taxon>Teleostei</taxon>
        <taxon>Anguilliformes</taxon>
        <taxon>Synaphobranchidae</taxon>
        <taxon>Synaphobranchus</taxon>
    </lineage>
</organism>
<keyword evidence="1" id="KW-0472">Membrane</keyword>
<dbReference type="AlphaFoldDB" id="A0A9Q1ELI6"/>
<gene>
    <name evidence="2" type="ORF">SKAU_G00333270</name>
</gene>
<reference evidence="2" key="1">
    <citation type="journal article" date="2023" name="Science">
        <title>Genome structures resolve the early diversification of teleost fishes.</title>
        <authorList>
            <person name="Parey E."/>
            <person name="Louis A."/>
            <person name="Montfort J."/>
            <person name="Bouchez O."/>
            <person name="Roques C."/>
            <person name="Iampietro C."/>
            <person name="Lluch J."/>
            <person name="Castinel A."/>
            <person name="Donnadieu C."/>
            <person name="Desvignes T."/>
            <person name="Floi Bucao C."/>
            <person name="Jouanno E."/>
            <person name="Wen M."/>
            <person name="Mejri S."/>
            <person name="Dirks R."/>
            <person name="Jansen H."/>
            <person name="Henkel C."/>
            <person name="Chen W.J."/>
            <person name="Zahm M."/>
            <person name="Cabau C."/>
            <person name="Klopp C."/>
            <person name="Thompson A.W."/>
            <person name="Robinson-Rechavi M."/>
            <person name="Braasch I."/>
            <person name="Lecointre G."/>
            <person name="Bobe J."/>
            <person name="Postlethwait J.H."/>
            <person name="Berthelot C."/>
            <person name="Roest Crollius H."/>
            <person name="Guiguen Y."/>
        </authorList>
    </citation>
    <scope>NUCLEOTIDE SEQUENCE</scope>
    <source>
        <strain evidence="2">WJC10195</strain>
    </source>
</reference>
<evidence type="ECO:0000313" key="2">
    <source>
        <dbReference type="EMBL" id="KAJ8341036.1"/>
    </source>
</evidence>
<evidence type="ECO:0000256" key="1">
    <source>
        <dbReference type="SAM" id="Phobius"/>
    </source>
</evidence>
<keyword evidence="1" id="KW-0812">Transmembrane</keyword>
<dbReference type="EMBL" id="JAINUF010000015">
    <property type="protein sequence ID" value="KAJ8341036.1"/>
    <property type="molecule type" value="Genomic_DNA"/>
</dbReference>
<proteinExistence type="predicted"/>
<keyword evidence="3" id="KW-1185">Reference proteome</keyword>
<name>A0A9Q1ELI6_SYNKA</name>
<evidence type="ECO:0000313" key="3">
    <source>
        <dbReference type="Proteomes" id="UP001152622"/>
    </source>
</evidence>